<evidence type="ECO:0000313" key="5">
    <source>
        <dbReference type="Proteomes" id="UP000503297"/>
    </source>
</evidence>
<name>A0A6M8J4I0_9ACTN</name>
<dbReference type="InterPro" id="IPR007253">
    <property type="entry name" value="Cell_wall-bd_2"/>
</dbReference>
<feature type="domain" description="Mannosyl-glycoprotein endo-beta-N-acetylglucosamidase-like" evidence="3">
    <location>
        <begin position="528"/>
        <end position="689"/>
    </location>
</feature>
<dbReference type="Pfam" id="PF04122">
    <property type="entry name" value="CW_binding_2"/>
    <property type="match status" value="3"/>
</dbReference>
<dbReference type="Proteomes" id="UP000503297">
    <property type="component" value="Chromosome"/>
</dbReference>
<dbReference type="GO" id="GO:0004040">
    <property type="term" value="F:amidase activity"/>
    <property type="evidence" value="ECO:0007669"/>
    <property type="project" value="InterPro"/>
</dbReference>
<keyword evidence="5" id="KW-1185">Reference proteome</keyword>
<dbReference type="SMART" id="SM00047">
    <property type="entry name" value="LYZ2"/>
    <property type="match status" value="1"/>
</dbReference>
<dbReference type="EMBL" id="CP053716">
    <property type="protein sequence ID" value="QKF06896.1"/>
    <property type="molecule type" value="Genomic_DNA"/>
</dbReference>
<dbReference type="RefSeq" id="WP_173163575.1">
    <property type="nucleotide sequence ID" value="NZ_CP053716.1"/>
</dbReference>
<dbReference type="Gene3D" id="1.10.530.10">
    <property type="match status" value="1"/>
</dbReference>
<dbReference type="Pfam" id="PF01832">
    <property type="entry name" value="Glucosaminidase"/>
    <property type="match status" value="1"/>
</dbReference>
<feature type="compositionally biased region" description="Low complexity" evidence="1">
    <location>
        <begin position="41"/>
        <end position="73"/>
    </location>
</feature>
<organism evidence="4 5">
    <name type="scientific">Berryella wangjianweii</name>
    <dbReference type="NCBI Taxonomy" id="2734634"/>
    <lineage>
        <taxon>Bacteria</taxon>
        <taxon>Bacillati</taxon>
        <taxon>Actinomycetota</taxon>
        <taxon>Coriobacteriia</taxon>
        <taxon>Eggerthellales</taxon>
        <taxon>Eggerthellaceae</taxon>
        <taxon>Berryella</taxon>
    </lineage>
</organism>
<dbReference type="KEGG" id="bwa:HLV38_01240"/>
<sequence>MKRIPVSISSARIPRTVLSCALASSLALALPAGAAVADEAPDSTATQAAPDAPAGASDADEAAASATSTLSDAQIKDAVSSAEQATGVPGEDIQSSEAVDAAQAAADEPAGREGGSSLAPQELKGLSGLSTFAGDTMYETAVAEARAAYPNGSNTAIIAGPGDAWVDALAAAALAGSHGPILFARENSIHPATMQALKDLGVREAIIVGGTAAVGEGAADDLRGAGIGVTRLAGQNALGTQLDIFKYGLKHKLWTSGEAYVATSAWYGDALSISPVSYAKRAPIFLVNGLNGFNAEQRAALEAAFADGTLRRSVIVGGTAAVGEDIADYLAGLSPEGRASVERLAGATQYETSAEIAGWSVRSRGFAWNNVAFTTGRMPYDALAGSVLQGKFLAPLLLVDERKTYGVGVAGMNRAGITSARVFGGTAAVTPSTRGAIFAALSGTNLSFEDTGLTLDRMVDLEDANDNSIDGKNGYYSPDQLRHFIDPSRFTYGSALFYQFAVLNKGYSGVLTADQLNEFIDQIAPGYERNWKAHSKLRGTGQAFIDAAHESGVNELYLLAHAILESACGCSPLSQGTRDVAPGYLNFFGIGAYDSNPDNGASYAKSQGWDTPEKAIKGGARWIAQGRSRFINNEWNQNTLYKMKWNYEQGARQGTVWKQYATAAHWPDGISNLMAQCYQHHGITLERTGLEFLVPQYR</sequence>
<evidence type="ECO:0000313" key="4">
    <source>
        <dbReference type="EMBL" id="QKF06896.1"/>
    </source>
</evidence>
<feature type="signal peptide" evidence="2">
    <location>
        <begin position="1"/>
        <end position="34"/>
    </location>
</feature>
<dbReference type="InterPro" id="IPR051922">
    <property type="entry name" value="Bact_Sporulation_Assoc"/>
</dbReference>
<protein>
    <recommendedName>
        <fullName evidence="3">Mannosyl-glycoprotein endo-beta-N-acetylglucosamidase-like domain-containing protein</fullName>
    </recommendedName>
</protein>
<feature type="chain" id="PRO_5039385851" description="Mannosyl-glycoprotein endo-beta-N-acetylglucosamidase-like domain-containing protein" evidence="2">
    <location>
        <begin position="35"/>
        <end position="698"/>
    </location>
</feature>
<feature type="region of interest" description="Disordered" evidence="1">
    <location>
        <begin position="41"/>
        <end position="122"/>
    </location>
</feature>
<dbReference type="PANTHER" id="PTHR30032">
    <property type="entry name" value="N-ACETYLMURAMOYL-L-ALANINE AMIDASE-RELATED"/>
    <property type="match status" value="1"/>
</dbReference>
<dbReference type="PANTHER" id="PTHR30032:SF8">
    <property type="entry name" value="GERMINATION-SPECIFIC N-ACETYLMURAMOYL-L-ALANINE AMIDASE"/>
    <property type="match status" value="1"/>
</dbReference>
<evidence type="ECO:0000259" key="3">
    <source>
        <dbReference type="SMART" id="SM00047"/>
    </source>
</evidence>
<dbReference type="InterPro" id="IPR002901">
    <property type="entry name" value="MGlyc_endo_b_GlcNAc-like_dom"/>
</dbReference>
<dbReference type="AlphaFoldDB" id="A0A6M8J4I0"/>
<reference evidence="5" key="1">
    <citation type="submission" date="2020-05" db="EMBL/GenBank/DDBJ databases">
        <title>Novel species in genus Nocardioides.</title>
        <authorList>
            <person name="Zhang G."/>
        </authorList>
    </citation>
    <scope>NUCLEOTIDE SEQUENCE [LARGE SCALE GENOMIC DNA]</scope>
    <source>
        <strain evidence="5">zg-1050</strain>
    </source>
</reference>
<feature type="compositionally biased region" description="Low complexity" evidence="1">
    <location>
        <begin position="95"/>
        <end position="108"/>
    </location>
</feature>
<keyword evidence="2" id="KW-0732">Signal</keyword>
<proteinExistence type="predicted"/>
<evidence type="ECO:0000256" key="1">
    <source>
        <dbReference type="SAM" id="MobiDB-lite"/>
    </source>
</evidence>
<accession>A0A6M8J4I0</accession>
<evidence type="ECO:0000256" key="2">
    <source>
        <dbReference type="SAM" id="SignalP"/>
    </source>
</evidence>
<gene>
    <name evidence="4" type="ORF">HLV38_01240</name>
</gene>